<name>A0AB35IR72_9FIRM</name>
<gene>
    <name evidence="1" type="ORF">PM738_17000</name>
</gene>
<dbReference type="EMBL" id="JAQLKE010000042">
    <property type="protein sequence ID" value="MDB7085508.1"/>
    <property type="molecule type" value="Genomic_DNA"/>
</dbReference>
<protein>
    <submittedName>
        <fullName evidence="1">Uncharacterized protein</fullName>
    </submittedName>
</protein>
<evidence type="ECO:0000313" key="1">
    <source>
        <dbReference type="EMBL" id="MDB7085508.1"/>
    </source>
</evidence>
<dbReference type="AlphaFoldDB" id="A0AB35IR72"/>
<comment type="caution">
    <text evidence="1">The sequence shown here is derived from an EMBL/GenBank/DDBJ whole genome shotgun (WGS) entry which is preliminary data.</text>
</comment>
<dbReference type="RefSeq" id="WP_272019234.1">
    <property type="nucleotide sequence ID" value="NZ_JAQLKE010000042.1"/>
</dbReference>
<reference evidence="1" key="1">
    <citation type="submission" date="2023-01" db="EMBL/GenBank/DDBJ databases">
        <title>Human gut microbiome strain richness.</title>
        <authorList>
            <person name="Chen-Liaw A."/>
        </authorList>
    </citation>
    <scope>NUCLEOTIDE SEQUENCE</scope>
    <source>
        <strain evidence="1">1001217st2_G6_1001217B_191108</strain>
    </source>
</reference>
<proteinExistence type="predicted"/>
<accession>A0AB35IR72</accession>
<evidence type="ECO:0000313" key="2">
    <source>
        <dbReference type="Proteomes" id="UP001211987"/>
    </source>
</evidence>
<organism evidence="1 2">
    <name type="scientific">Thomasclavelia ramosa</name>
    <dbReference type="NCBI Taxonomy" id="1547"/>
    <lineage>
        <taxon>Bacteria</taxon>
        <taxon>Bacillati</taxon>
        <taxon>Bacillota</taxon>
        <taxon>Erysipelotrichia</taxon>
        <taxon>Erysipelotrichales</taxon>
        <taxon>Coprobacillaceae</taxon>
        <taxon>Thomasclavelia</taxon>
    </lineage>
</organism>
<dbReference type="Proteomes" id="UP001211987">
    <property type="component" value="Unassembled WGS sequence"/>
</dbReference>
<sequence length="66" mass="7588">MSVIEKVKELWNSNCDDYYITDINNNVISSFYFGEAFKSENADKILKQSEETILKKNEVHSPSIVA</sequence>